<dbReference type="InterPro" id="IPR014347">
    <property type="entry name" value="Tautomerase/MIF_sf"/>
</dbReference>
<gene>
    <name evidence="1" type="ORF">G7B40_035905</name>
</gene>
<comment type="caution">
    <text evidence="1">The sequence shown here is derived from an EMBL/GenBank/DDBJ whole genome shotgun (WGS) entry which is preliminary data.</text>
</comment>
<organism evidence="1 2">
    <name type="scientific">Aetokthonos hydrillicola Thurmond2011</name>
    <dbReference type="NCBI Taxonomy" id="2712845"/>
    <lineage>
        <taxon>Bacteria</taxon>
        <taxon>Bacillati</taxon>
        <taxon>Cyanobacteriota</taxon>
        <taxon>Cyanophyceae</taxon>
        <taxon>Nostocales</taxon>
        <taxon>Hapalosiphonaceae</taxon>
        <taxon>Aetokthonos</taxon>
    </lineage>
</organism>
<dbReference type="Proteomes" id="UP000667802">
    <property type="component" value="Unassembled WGS sequence"/>
</dbReference>
<evidence type="ECO:0008006" key="3">
    <source>
        <dbReference type="Google" id="ProtNLM"/>
    </source>
</evidence>
<reference evidence="2" key="1">
    <citation type="journal article" date="2021" name="Science">
        <title>Hunting the eagle killer: A cyanobacterial neurotoxin causes vacuolar myelinopathy.</title>
        <authorList>
            <person name="Breinlinger S."/>
            <person name="Phillips T.J."/>
            <person name="Haram B.N."/>
            <person name="Mares J."/>
            <person name="Martinez Yerena J.A."/>
            <person name="Hrouzek P."/>
            <person name="Sobotka R."/>
            <person name="Henderson W.M."/>
            <person name="Schmieder P."/>
            <person name="Williams S.M."/>
            <person name="Lauderdale J.D."/>
            <person name="Wilde H.D."/>
            <person name="Gerrin W."/>
            <person name="Kust A."/>
            <person name="Washington J.W."/>
            <person name="Wagner C."/>
            <person name="Geier B."/>
            <person name="Liebeke M."/>
            <person name="Enke H."/>
            <person name="Niedermeyer T.H.J."/>
            <person name="Wilde S.B."/>
        </authorList>
    </citation>
    <scope>NUCLEOTIDE SEQUENCE [LARGE SCALE GENOMIC DNA]</scope>
    <source>
        <strain evidence="2">Thurmond2011</strain>
    </source>
</reference>
<dbReference type="Pfam" id="PF02962">
    <property type="entry name" value="CHMI"/>
    <property type="match status" value="1"/>
</dbReference>
<dbReference type="PANTHER" id="PTHR37950:SF1">
    <property type="entry name" value="4-HYDROXYPHENYLACETATE CATABOLISM PROTEIN"/>
    <property type="match status" value="1"/>
</dbReference>
<dbReference type="AlphaFoldDB" id="A0AAP5IE03"/>
<dbReference type="EMBL" id="JAALHA020000028">
    <property type="protein sequence ID" value="MDR9899903.1"/>
    <property type="molecule type" value="Genomic_DNA"/>
</dbReference>
<dbReference type="PANTHER" id="PTHR37950">
    <property type="entry name" value="4-HYDROXYPHENYLACETATE CATABOLISM PROTEIN"/>
    <property type="match status" value="1"/>
</dbReference>
<accession>A0AAP5IE03</accession>
<keyword evidence="2" id="KW-1185">Reference proteome</keyword>
<dbReference type="InterPro" id="IPR004220">
    <property type="entry name" value="5-COMe_2-OHmuconate_Isoase"/>
</dbReference>
<protein>
    <recommendedName>
        <fullName evidence="3">5-carboxymethyl-2-hydroxymuconate isomerase</fullName>
    </recommendedName>
</protein>
<evidence type="ECO:0000313" key="1">
    <source>
        <dbReference type="EMBL" id="MDR9899903.1"/>
    </source>
</evidence>
<dbReference type="SUPFAM" id="SSF55331">
    <property type="entry name" value="Tautomerase/MIF"/>
    <property type="match status" value="1"/>
</dbReference>
<sequence length="122" mass="13728">MPHLTFQYSTNVTNYLDTSAVLASLHNCLGACPFVKMEHIKSKKQGFDTVLIANHIEKASFLHCEVALFVGRPATVLNRLQQDLLRILRESAFRCPLPCWISVELREIPTSGLVAEIVHPEQ</sequence>
<dbReference type="RefSeq" id="WP_208345786.1">
    <property type="nucleotide sequence ID" value="NZ_CAWQFN010000731.1"/>
</dbReference>
<evidence type="ECO:0000313" key="2">
    <source>
        <dbReference type="Proteomes" id="UP000667802"/>
    </source>
</evidence>
<proteinExistence type="predicted"/>
<name>A0AAP5IE03_9CYAN</name>
<dbReference type="GO" id="GO:0008704">
    <property type="term" value="F:5-carboxymethyl-2-hydroxymuconate delta-isomerase activity"/>
    <property type="evidence" value="ECO:0007669"/>
    <property type="project" value="InterPro"/>
</dbReference>
<dbReference type="Gene3D" id="3.30.429.10">
    <property type="entry name" value="Macrophage Migration Inhibitory Factor"/>
    <property type="match status" value="1"/>
</dbReference>